<dbReference type="AlphaFoldDB" id="A0A840UNP0"/>
<comment type="caution">
    <text evidence="1">The sequence shown here is derived from an EMBL/GenBank/DDBJ whole genome shotgun (WGS) entry which is preliminary data.</text>
</comment>
<sequence>MMEKYCITVLDEDMTWGFSEICTICRVDHELVFEMVNEGVLTPEGPSPETWRFDAMAIKRIQVTCRLQHDLGVNLPGAALALDLLDELEELRSRLRQMT</sequence>
<reference evidence="1 2" key="1">
    <citation type="submission" date="2020-08" db="EMBL/GenBank/DDBJ databases">
        <title>Genomic Encyclopedia of Type Strains, Phase IV (KMG-IV): sequencing the most valuable type-strain genomes for metagenomic binning, comparative biology and taxonomic classification.</title>
        <authorList>
            <person name="Goeker M."/>
        </authorList>
    </citation>
    <scope>NUCLEOTIDE SEQUENCE [LARGE SCALE GENOMIC DNA]</scope>
    <source>
        <strain evidence="1 2">DSM 28570</strain>
    </source>
</reference>
<dbReference type="Proteomes" id="UP000539642">
    <property type="component" value="Unassembled WGS sequence"/>
</dbReference>
<organism evidence="1 2">
    <name type="scientific">Desulfoprunum benzoelyticum</name>
    <dbReference type="NCBI Taxonomy" id="1506996"/>
    <lineage>
        <taxon>Bacteria</taxon>
        <taxon>Pseudomonadati</taxon>
        <taxon>Thermodesulfobacteriota</taxon>
        <taxon>Desulfobulbia</taxon>
        <taxon>Desulfobulbales</taxon>
        <taxon>Desulfobulbaceae</taxon>
        <taxon>Desulfoprunum</taxon>
    </lineage>
</organism>
<keyword evidence="2" id="KW-1185">Reference proteome</keyword>
<protein>
    <submittedName>
        <fullName evidence="1">Chaperone modulatory protein CbpM</fullName>
    </submittedName>
</protein>
<dbReference type="EMBL" id="JACHEO010000004">
    <property type="protein sequence ID" value="MBB5347392.1"/>
    <property type="molecule type" value="Genomic_DNA"/>
</dbReference>
<dbReference type="RefSeq" id="WP_205240291.1">
    <property type="nucleotide sequence ID" value="NZ_JACHEO010000004.1"/>
</dbReference>
<proteinExistence type="predicted"/>
<evidence type="ECO:0000313" key="2">
    <source>
        <dbReference type="Proteomes" id="UP000539642"/>
    </source>
</evidence>
<dbReference type="Gene3D" id="1.10.1660.10">
    <property type="match status" value="1"/>
</dbReference>
<accession>A0A840UNP0</accession>
<evidence type="ECO:0000313" key="1">
    <source>
        <dbReference type="EMBL" id="MBB5347392.1"/>
    </source>
</evidence>
<dbReference type="Pfam" id="PF13591">
    <property type="entry name" value="MerR_2"/>
    <property type="match status" value="1"/>
</dbReference>
<gene>
    <name evidence="1" type="ORF">HNQ81_001108</name>
</gene>
<name>A0A840UNP0_9BACT</name>